<evidence type="ECO:0000256" key="1">
    <source>
        <dbReference type="SAM" id="SignalP"/>
    </source>
</evidence>
<accession>A0A8X8KFG9</accession>
<feature type="chain" id="PRO_5036457595" evidence="1">
    <location>
        <begin position="23"/>
        <end position="248"/>
    </location>
</feature>
<organism evidence="2 3">
    <name type="scientific">Acinetobacter guillouiae</name>
    <name type="common">Acinetobacter genomosp. 11</name>
    <dbReference type="NCBI Taxonomy" id="106649"/>
    <lineage>
        <taxon>Bacteria</taxon>
        <taxon>Pseudomonadati</taxon>
        <taxon>Pseudomonadota</taxon>
        <taxon>Gammaproteobacteria</taxon>
        <taxon>Moraxellales</taxon>
        <taxon>Moraxellaceae</taxon>
        <taxon>Acinetobacter</taxon>
    </lineage>
</organism>
<keyword evidence="1" id="KW-0732">Signal</keyword>
<feature type="signal peptide" evidence="1">
    <location>
        <begin position="1"/>
        <end position="22"/>
    </location>
</feature>
<gene>
    <name evidence="2" type="ORF">KW868_11315</name>
</gene>
<proteinExistence type="predicted"/>
<name>A0A8X8KFG9_ACIGI</name>
<dbReference type="AlphaFoldDB" id="A0A8X8KFG9"/>
<dbReference type="EMBL" id="JAHWXT010000003">
    <property type="protein sequence ID" value="MCF0265040.1"/>
    <property type="molecule type" value="Genomic_DNA"/>
</dbReference>
<sequence length="248" mass="28381">MNKMIISLLAPFALILNTASHAADYDYDEQNIKKGCAKLSQYRKLGQKFYDQKNYKKALDQFQRQASWSAFCQSVGEEDTGIRVSDNDIDIANNNVGLTYSKLNQPLWARAWFQIKPTKTSQFNLKKLVTPKPNNDLTGEYASYAGFGEWNNITIKKRDQKYLIQFTGLWMGARSLLYGPNIGEFETEMPLHAKKASYRFENCQIDINFTYNSSLGNFIKVKELNEQADCGFGMNVSSTGYYQKVEPQ</sequence>
<dbReference type="RefSeq" id="WP_234623416.1">
    <property type="nucleotide sequence ID" value="NZ_JAHWXT010000003.1"/>
</dbReference>
<protein>
    <submittedName>
        <fullName evidence="2">Uncharacterized protein</fullName>
    </submittedName>
</protein>
<evidence type="ECO:0000313" key="2">
    <source>
        <dbReference type="EMBL" id="MCF0265040.1"/>
    </source>
</evidence>
<comment type="caution">
    <text evidence="2">The sequence shown here is derived from an EMBL/GenBank/DDBJ whole genome shotgun (WGS) entry which is preliminary data.</text>
</comment>
<dbReference type="Proteomes" id="UP000887320">
    <property type="component" value="Unassembled WGS sequence"/>
</dbReference>
<reference evidence="2" key="1">
    <citation type="submission" date="2021-07" db="EMBL/GenBank/DDBJ databases">
        <authorList>
            <person name="Fernandez M."/>
            <person name="Pereira P."/>
            <person name="Torres Tejerizo G.A."/>
            <person name="Gonzalez P."/>
            <person name="Agostini E."/>
        </authorList>
    </citation>
    <scope>NUCLEOTIDE SEQUENCE</scope>
    <source>
        <strain evidence="2">SFC 500-1A</strain>
    </source>
</reference>
<evidence type="ECO:0000313" key="3">
    <source>
        <dbReference type="Proteomes" id="UP000887320"/>
    </source>
</evidence>